<organism evidence="6 7">
    <name type="scientific">Telluria aromaticivorans</name>
    <dbReference type="NCBI Taxonomy" id="2725995"/>
    <lineage>
        <taxon>Bacteria</taxon>
        <taxon>Pseudomonadati</taxon>
        <taxon>Pseudomonadota</taxon>
        <taxon>Betaproteobacteria</taxon>
        <taxon>Burkholderiales</taxon>
        <taxon>Oxalobacteraceae</taxon>
        <taxon>Telluria group</taxon>
        <taxon>Telluria</taxon>
    </lineage>
</organism>
<dbReference type="PROSITE" id="PS00867">
    <property type="entry name" value="CPSASE_2"/>
    <property type="match status" value="1"/>
</dbReference>
<dbReference type="SUPFAM" id="SSF56059">
    <property type="entry name" value="Glutathione synthetase ATP-binding domain-like"/>
    <property type="match status" value="1"/>
</dbReference>
<dbReference type="PIRSF" id="PIRSF029120">
    <property type="entry name" value="UCP029120"/>
    <property type="match status" value="1"/>
</dbReference>
<sequence length="342" mass="37866">MRVWYNRTFSSIYAAFTLVRQADAAGRFTIIHSNANRHTPAARLAHEFYSEPTGLEANAYVDWCLAFCREHRIDIFVPGREATTLAAHHERFEAIGTRVLSAASPSKLQLIHDKAGFYAETDLPQAPVAEFRHFDNVEQFDAAWGQLRPRHAKLCLKPSHSIYGLGFAVIDEERSSAALLLAGVEYHIGYADLRRGLAELGQFRSMLLMEFLDGQEYSVDCVGDQGRLVAAVARRKLAAGSGQLIDMRPEIVEATTKLARDYGLNGIFNVQFRESGKGEARRPRLLEINPRMSGGIGMACAAGPNLPWIALKGFADGFDTVEVPEVRNGMRVVEVAQAMELA</sequence>
<evidence type="ECO:0000256" key="4">
    <source>
        <dbReference type="PROSITE-ProRule" id="PRU00409"/>
    </source>
</evidence>
<dbReference type="GO" id="GO:0046872">
    <property type="term" value="F:metal ion binding"/>
    <property type="evidence" value="ECO:0007669"/>
    <property type="project" value="InterPro"/>
</dbReference>
<keyword evidence="7" id="KW-1185">Reference proteome</keyword>
<dbReference type="Proteomes" id="UP000533905">
    <property type="component" value="Unassembled WGS sequence"/>
</dbReference>
<dbReference type="InterPro" id="IPR048764">
    <property type="entry name" value="PylC_N"/>
</dbReference>
<dbReference type="GO" id="GO:0016874">
    <property type="term" value="F:ligase activity"/>
    <property type="evidence" value="ECO:0007669"/>
    <property type="project" value="UniProtKB-KW"/>
</dbReference>
<evidence type="ECO:0000259" key="5">
    <source>
        <dbReference type="PROSITE" id="PS50975"/>
    </source>
</evidence>
<gene>
    <name evidence="6" type="ORF">HGB41_13490</name>
</gene>
<dbReference type="RefSeq" id="WP_171085195.1">
    <property type="nucleotide sequence ID" value="NZ_JABAIV010000004.1"/>
</dbReference>
<comment type="caution">
    <text evidence="6">The sequence shown here is derived from an EMBL/GenBank/DDBJ whole genome shotgun (WGS) entry which is preliminary data.</text>
</comment>
<dbReference type="PROSITE" id="PS50975">
    <property type="entry name" value="ATP_GRASP"/>
    <property type="match status" value="1"/>
</dbReference>
<evidence type="ECO:0000256" key="1">
    <source>
        <dbReference type="ARBA" id="ARBA00022598"/>
    </source>
</evidence>
<dbReference type="Gene3D" id="3.30.470.20">
    <property type="entry name" value="ATP-grasp fold, B domain"/>
    <property type="match status" value="1"/>
</dbReference>
<dbReference type="Pfam" id="PF15632">
    <property type="entry name" value="ATPgrasp_Ter"/>
    <property type="match status" value="1"/>
</dbReference>
<dbReference type="GO" id="GO:0005524">
    <property type="term" value="F:ATP binding"/>
    <property type="evidence" value="ECO:0007669"/>
    <property type="project" value="UniProtKB-UniRule"/>
</dbReference>
<dbReference type="PANTHER" id="PTHR43585">
    <property type="entry name" value="FUMIPYRROLE BIOSYNTHESIS PROTEIN C"/>
    <property type="match status" value="1"/>
</dbReference>
<evidence type="ECO:0000313" key="6">
    <source>
        <dbReference type="EMBL" id="NNG24007.1"/>
    </source>
</evidence>
<feature type="domain" description="ATP-grasp" evidence="5">
    <location>
        <begin position="115"/>
        <end position="315"/>
    </location>
</feature>
<dbReference type="InterPro" id="IPR011761">
    <property type="entry name" value="ATP-grasp"/>
</dbReference>
<evidence type="ECO:0000313" key="7">
    <source>
        <dbReference type="Proteomes" id="UP000533905"/>
    </source>
</evidence>
<keyword evidence="3 4" id="KW-0067">ATP-binding</keyword>
<dbReference type="InterPro" id="IPR052032">
    <property type="entry name" value="ATP-dep_AA_Ligase"/>
</dbReference>
<reference evidence="6 7" key="1">
    <citation type="submission" date="2020-04" db="EMBL/GenBank/DDBJ databases">
        <title>Massilia sp. nov., a cold adapted bacteria isolated from Arctic soil.</title>
        <authorList>
            <person name="Son J."/>
            <person name="Ka J.-O."/>
        </authorList>
    </citation>
    <scope>NUCLEOTIDE SEQUENCE [LARGE SCALE GENOMIC DNA]</scope>
    <source>
        <strain evidence="6 7">ML15P13</strain>
    </source>
</reference>
<accession>A0A7Y2JZT4</accession>
<dbReference type="AlphaFoldDB" id="A0A7Y2JZT4"/>
<evidence type="ECO:0000256" key="2">
    <source>
        <dbReference type="ARBA" id="ARBA00022741"/>
    </source>
</evidence>
<dbReference type="EMBL" id="JABAIV010000004">
    <property type="protein sequence ID" value="NNG24007.1"/>
    <property type="molecule type" value="Genomic_DNA"/>
</dbReference>
<protein>
    <recommendedName>
        <fullName evidence="5">ATP-grasp domain-containing protein</fullName>
    </recommendedName>
</protein>
<dbReference type="InterPro" id="IPR005479">
    <property type="entry name" value="CPAse_ATP-bd"/>
</dbReference>
<dbReference type="InterPro" id="IPR011226">
    <property type="entry name" value="ATP-grasp_fam"/>
</dbReference>
<dbReference type="Pfam" id="PF21360">
    <property type="entry name" value="PylC-like_N"/>
    <property type="match status" value="1"/>
</dbReference>
<dbReference type="Gene3D" id="3.40.50.20">
    <property type="match status" value="1"/>
</dbReference>
<dbReference type="PANTHER" id="PTHR43585:SF2">
    <property type="entry name" value="ATP-GRASP ENZYME FSQD"/>
    <property type="match status" value="1"/>
</dbReference>
<keyword evidence="1" id="KW-0436">Ligase</keyword>
<name>A0A7Y2JZT4_9BURK</name>
<proteinExistence type="predicted"/>
<evidence type="ECO:0000256" key="3">
    <source>
        <dbReference type="ARBA" id="ARBA00022840"/>
    </source>
</evidence>
<keyword evidence="2 4" id="KW-0547">Nucleotide-binding</keyword>